<dbReference type="AlphaFoldDB" id="A0A835FI44"/>
<dbReference type="Gene3D" id="6.10.280.40">
    <property type="match status" value="1"/>
</dbReference>
<evidence type="ECO:0000256" key="4">
    <source>
        <dbReference type="ARBA" id="ARBA00049360"/>
    </source>
</evidence>
<accession>A0A835FI44</accession>
<dbReference type="InterPro" id="IPR050747">
    <property type="entry name" value="Mitochondrial_chaperone_BCS1"/>
</dbReference>
<gene>
    <name evidence="7" type="ORF">HU200_010072</name>
</gene>
<dbReference type="EMBL" id="JACEFO010000705">
    <property type="protein sequence ID" value="KAF8760532.1"/>
    <property type="molecule type" value="Genomic_DNA"/>
</dbReference>
<evidence type="ECO:0000259" key="6">
    <source>
        <dbReference type="SMART" id="SM00382"/>
    </source>
</evidence>
<dbReference type="InterPro" id="IPR003959">
    <property type="entry name" value="ATPase_AAA_core"/>
</dbReference>
<feature type="domain" description="AAA+ ATPase" evidence="6">
    <location>
        <begin position="181"/>
        <end position="329"/>
    </location>
</feature>
<dbReference type="InterPro" id="IPR058017">
    <property type="entry name" value="At3g28540-like_C"/>
</dbReference>
<dbReference type="PANTHER" id="PTHR23070">
    <property type="entry name" value="BCS1 AAA-TYPE ATPASE"/>
    <property type="match status" value="1"/>
</dbReference>
<dbReference type="GO" id="GO:0005524">
    <property type="term" value="F:ATP binding"/>
    <property type="evidence" value="ECO:0007669"/>
    <property type="project" value="InterPro"/>
</dbReference>
<evidence type="ECO:0000256" key="5">
    <source>
        <dbReference type="SAM" id="MobiDB-lite"/>
    </source>
</evidence>
<evidence type="ECO:0000256" key="3">
    <source>
        <dbReference type="ARBA" id="ARBA00022842"/>
    </source>
</evidence>
<dbReference type="SMART" id="SM00382">
    <property type="entry name" value="AAA"/>
    <property type="match status" value="1"/>
</dbReference>
<comment type="cofactor">
    <cofactor evidence="1">
        <name>Mg(2+)</name>
        <dbReference type="ChEBI" id="CHEBI:18420"/>
    </cofactor>
</comment>
<keyword evidence="3" id="KW-0460">Magnesium</keyword>
<dbReference type="InterPro" id="IPR025753">
    <property type="entry name" value="AAA_N_dom"/>
</dbReference>
<evidence type="ECO:0000313" key="8">
    <source>
        <dbReference type="Proteomes" id="UP000636709"/>
    </source>
</evidence>
<proteinExistence type="inferred from homology"/>
<dbReference type="OrthoDB" id="10251412at2759"/>
<reference evidence="7" key="1">
    <citation type="submission" date="2020-07" db="EMBL/GenBank/DDBJ databases">
        <title>Genome sequence and genetic diversity analysis of an under-domesticated orphan crop, white fonio (Digitaria exilis).</title>
        <authorList>
            <person name="Bennetzen J.L."/>
            <person name="Chen S."/>
            <person name="Ma X."/>
            <person name="Wang X."/>
            <person name="Yssel A.E.J."/>
            <person name="Chaluvadi S.R."/>
            <person name="Johnson M."/>
            <person name="Gangashetty P."/>
            <person name="Hamidou F."/>
            <person name="Sanogo M.D."/>
            <person name="Zwaenepoel A."/>
            <person name="Wallace J."/>
            <person name="Van De Peer Y."/>
            <person name="Van Deynze A."/>
        </authorList>
    </citation>
    <scope>NUCLEOTIDE SEQUENCE</scope>
    <source>
        <tissue evidence="7">Leaves</tissue>
    </source>
</reference>
<dbReference type="Proteomes" id="UP000636709">
    <property type="component" value="Unassembled WGS sequence"/>
</dbReference>
<keyword evidence="8" id="KW-1185">Reference proteome</keyword>
<comment type="caution">
    <text evidence="7">The sequence shown here is derived from an EMBL/GenBank/DDBJ whole genome shotgun (WGS) entry which is preliminary data.</text>
</comment>
<dbReference type="GO" id="GO:0016887">
    <property type="term" value="F:ATP hydrolysis activity"/>
    <property type="evidence" value="ECO:0007669"/>
    <property type="project" value="InterPro"/>
</dbReference>
<dbReference type="Pfam" id="PF14363">
    <property type="entry name" value="AAA_assoc"/>
    <property type="match status" value="1"/>
</dbReference>
<dbReference type="GO" id="GO:0006950">
    <property type="term" value="P:response to stress"/>
    <property type="evidence" value="ECO:0007669"/>
    <property type="project" value="UniProtKB-ARBA"/>
</dbReference>
<organism evidence="7 8">
    <name type="scientific">Digitaria exilis</name>
    <dbReference type="NCBI Taxonomy" id="1010633"/>
    <lineage>
        <taxon>Eukaryota</taxon>
        <taxon>Viridiplantae</taxon>
        <taxon>Streptophyta</taxon>
        <taxon>Embryophyta</taxon>
        <taxon>Tracheophyta</taxon>
        <taxon>Spermatophyta</taxon>
        <taxon>Magnoliopsida</taxon>
        <taxon>Liliopsida</taxon>
        <taxon>Poales</taxon>
        <taxon>Poaceae</taxon>
        <taxon>PACMAD clade</taxon>
        <taxon>Panicoideae</taxon>
        <taxon>Panicodae</taxon>
        <taxon>Paniceae</taxon>
        <taxon>Anthephorinae</taxon>
        <taxon>Digitaria</taxon>
    </lineage>
</organism>
<evidence type="ECO:0000313" key="7">
    <source>
        <dbReference type="EMBL" id="KAF8760532.1"/>
    </source>
</evidence>
<sequence length="411" mass="46331">MATRSRAYEEIKVYISATCSGNGRHLRAETASGRDAAAVDKLVLSLVDGEKVSDQLFPGATVWWHAHADEPPSATRGISRRSGCGSRSGRYHERYHAFVKDTYLPRIRREGRELIVKGRQRKIFTNICSVYTGSTWSHALFEHSKTFTTLAMDPARKKEIMDDLDKFKNGKEYYARVGKAWKRGYLLYGPPGTGKSSMIASMANHLDYDIYDIELTSVHSNAELRKLLIKTTPKSIILIEDIDCSLDLTGARKKKKKNERQRRLVDAGRTGHHQQQSDAVRPAQRHRRAVVVLRRREDLRVHHQPRRGAGSALIRPGRMDKHIEMGYCCTEGFKSLAKMYLDVDAHRLFDAVGELLREVEMTIANVAEYLTPKSSEDIPDSCLAALVKALEEAAAKKANGGNEHDVQDDEQ</sequence>
<feature type="region of interest" description="Disordered" evidence="5">
    <location>
        <begin position="252"/>
        <end position="286"/>
    </location>
</feature>
<comment type="catalytic activity">
    <reaction evidence="4">
        <text>ATP + H2O = ADP + phosphate + H(+)</text>
        <dbReference type="Rhea" id="RHEA:13065"/>
        <dbReference type="ChEBI" id="CHEBI:15377"/>
        <dbReference type="ChEBI" id="CHEBI:15378"/>
        <dbReference type="ChEBI" id="CHEBI:30616"/>
        <dbReference type="ChEBI" id="CHEBI:43474"/>
        <dbReference type="ChEBI" id="CHEBI:456216"/>
    </reaction>
</comment>
<dbReference type="SUPFAM" id="SSF52540">
    <property type="entry name" value="P-loop containing nucleoside triphosphate hydrolases"/>
    <property type="match status" value="1"/>
</dbReference>
<dbReference type="Pfam" id="PF25568">
    <property type="entry name" value="AAA_lid_At3g28540"/>
    <property type="match status" value="1"/>
</dbReference>
<dbReference type="Pfam" id="PF00004">
    <property type="entry name" value="AAA"/>
    <property type="match status" value="1"/>
</dbReference>
<dbReference type="Gene3D" id="3.40.50.300">
    <property type="entry name" value="P-loop containing nucleotide triphosphate hydrolases"/>
    <property type="match status" value="1"/>
</dbReference>
<protein>
    <recommendedName>
        <fullName evidence="6">AAA+ ATPase domain-containing protein</fullName>
    </recommendedName>
</protein>
<comment type="similarity">
    <text evidence="2">Belongs to the AAA ATPase family. BCS1 subfamily.</text>
</comment>
<dbReference type="InterPro" id="IPR003593">
    <property type="entry name" value="AAA+_ATPase"/>
</dbReference>
<dbReference type="InterPro" id="IPR027417">
    <property type="entry name" value="P-loop_NTPase"/>
</dbReference>
<name>A0A835FI44_9POAL</name>
<evidence type="ECO:0000256" key="2">
    <source>
        <dbReference type="ARBA" id="ARBA00007448"/>
    </source>
</evidence>
<evidence type="ECO:0000256" key="1">
    <source>
        <dbReference type="ARBA" id="ARBA00001946"/>
    </source>
</evidence>